<keyword evidence="2 5" id="KW-0328">Glycosyltransferase</keyword>
<feature type="domain" description="Glycosyltransferase subfamily 4-like N-terminal" evidence="4">
    <location>
        <begin position="15"/>
        <end position="212"/>
    </location>
</feature>
<accession>A0ABS7SDA7</accession>
<dbReference type="Pfam" id="PF13439">
    <property type="entry name" value="Glyco_transf_4"/>
    <property type="match status" value="1"/>
</dbReference>
<dbReference type="Proteomes" id="UP000826651">
    <property type="component" value="Unassembled WGS sequence"/>
</dbReference>
<evidence type="ECO:0000256" key="1">
    <source>
        <dbReference type="ARBA" id="ARBA00021292"/>
    </source>
</evidence>
<proteinExistence type="predicted"/>
<dbReference type="Pfam" id="PF13692">
    <property type="entry name" value="Glyco_trans_1_4"/>
    <property type="match status" value="1"/>
</dbReference>
<organism evidence="5 6">
    <name type="scientific">Occultella gossypii</name>
    <dbReference type="NCBI Taxonomy" id="2800820"/>
    <lineage>
        <taxon>Bacteria</taxon>
        <taxon>Bacillati</taxon>
        <taxon>Actinomycetota</taxon>
        <taxon>Actinomycetes</taxon>
        <taxon>Micrococcales</taxon>
        <taxon>Ruaniaceae</taxon>
        <taxon>Occultella</taxon>
    </lineage>
</organism>
<evidence type="ECO:0000256" key="3">
    <source>
        <dbReference type="ARBA" id="ARBA00022679"/>
    </source>
</evidence>
<evidence type="ECO:0000256" key="2">
    <source>
        <dbReference type="ARBA" id="ARBA00022676"/>
    </source>
</evidence>
<dbReference type="InterPro" id="IPR050194">
    <property type="entry name" value="Glycosyltransferase_grp1"/>
</dbReference>
<dbReference type="EMBL" id="JAGSHT010000018">
    <property type="protein sequence ID" value="MBZ2198331.1"/>
    <property type="molecule type" value="Genomic_DNA"/>
</dbReference>
<evidence type="ECO:0000313" key="5">
    <source>
        <dbReference type="EMBL" id="MBZ2198331.1"/>
    </source>
</evidence>
<gene>
    <name evidence="5" type="ORF">KCQ71_19430</name>
</gene>
<dbReference type="GO" id="GO:0016757">
    <property type="term" value="F:glycosyltransferase activity"/>
    <property type="evidence" value="ECO:0007669"/>
    <property type="project" value="UniProtKB-KW"/>
</dbReference>
<evidence type="ECO:0000259" key="4">
    <source>
        <dbReference type="Pfam" id="PF13439"/>
    </source>
</evidence>
<evidence type="ECO:0000313" key="6">
    <source>
        <dbReference type="Proteomes" id="UP000826651"/>
    </source>
</evidence>
<reference evidence="5 6" key="1">
    <citation type="submission" date="2021-04" db="EMBL/GenBank/DDBJ databases">
        <title>Ruania sp. nov., isolated from sandy soil of mangrove forest.</title>
        <authorList>
            <person name="Ge X."/>
            <person name="Huang R."/>
            <person name="Liu W."/>
        </authorList>
    </citation>
    <scope>NUCLEOTIDE SEQUENCE [LARGE SCALE GENOMIC DNA]</scope>
    <source>
        <strain evidence="5 6">N2-46</strain>
    </source>
</reference>
<dbReference type="PANTHER" id="PTHR45947:SF3">
    <property type="entry name" value="SULFOQUINOVOSYL TRANSFERASE SQD2"/>
    <property type="match status" value="1"/>
</dbReference>
<sequence length="405" mass="43166">MRVALVTDYYLPTLGGVQTAVKALREGLERAGHEVVVCCPLAGPSEDPGIVGLPISGVFRPDGYPFAWSPARVRDVLRREFRRRGVQVVHTHSEMFAALGGFRVADELGLPVVHTMHGRIDVYTASVLPAPALSTPLLAWLHHRQLPHRGVRVAGTQPYTQTRTARRMWRLMAAQARASDHVVVPSAHFARKLTGVGVTTPITVVSNGVEPSVLERIGDAALRAPEPGAELRLLWVGRLSPEKRPEVFVEAMRTAGGGVRADVYGDGVARRAVSRAAAGLPVSLHGAVPQEEVFTAMRRSHLLVSSSVDFDNQPMVILEAIAAGLPVLHCDPDLAEVVPDGAGFCTPTPDAAGIVQVLDRLRAHPGEVTRASAAMLAARSSAAVPVRAIEQVYDAALRGAAEPAA</sequence>
<comment type="caution">
    <text evidence="5">The sequence shown here is derived from an EMBL/GenBank/DDBJ whole genome shotgun (WGS) entry which is preliminary data.</text>
</comment>
<dbReference type="PANTHER" id="PTHR45947">
    <property type="entry name" value="SULFOQUINOVOSYL TRANSFERASE SQD2"/>
    <property type="match status" value="1"/>
</dbReference>
<protein>
    <recommendedName>
        <fullName evidence="1">D-inositol 3-phosphate glycosyltransferase</fullName>
    </recommendedName>
</protein>
<dbReference type="InterPro" id="IPR028098">
    <property type="entry name" value="Glyco_trans_4-like_N"/>
</dbReference>
<dbReference type="Gene3D" id="3.40.50.2000">
    <property type="entry name" value="Glycogen Phosphorylase B"/>
    <property type="match status" value="2"/>
</dbReference>
<dbReference type="SUPFAM" id="SSF53756">
    <property type="entry name" value="UDP-Glycosyltransferase/glycogen phosphorylase"/>
    <property type="match status" value="1"/>
</dbReference>
<keyword evidence="3 5" id="KW-0808">Transferase</keyword>
<name>A0ABS7SDA7_9MICO</name>
<dbReference type="RefSeq" id="WP_223409029.1">
    <property type="nucleotide sequence ID" value="NZ_JAGSHT010000018.1"/>
</dbReference>
<keyword evidence="6" id="KW-1185">Reference proteome</keyword>